<dbReference type="Pfam" id="PF11877">
    <property type="entry name" value="DUF3397"/>
    <property type="match status" value="1"/>
</dbReference>
<dbReference type="InterPro" id="IPR024515">
    <property type="entry name" value="DUF3397"/>
</dbReference>
<gene>
    <name evidence="2" type="ORF">K8V30_09975</name>
</gene>
<keyword evidence="1" id="KW-0472">Membrane</keyword>
<proteinExistence type="predicted"/>
<comment type="caution">
    <text evidence="2">The sequence shown here is derived from an EMBL/GenBank/DDBJ whole genome shotgun (WGS) entry which is preliminary data.</text>
</comment>
<evidence type="ECO:0000313" key="3">
    <source>
        <dbReference type="Proteomes" id="UP000700212"/>
    </source>
</evidence>
<evidence type="ECO:0000313" key="2">
    <source>
        <dbReference type="EMBL" id="HJH11992.1"/>
    </source>
</evidence>
<protein>
    <submittedName>
        <fullName evidence="2">DUF3397 domain-containing protein</fullName>
    </submittedName>
</protein>
<evidence type="ECO:0000256" key="1">
    <source>
        <dbReference type="SAM" id="Phobius"/>
    </source>
</evidence>
<organism evidence="2 3">
    <name type="scientific">Metalysinibacillus jejuensis</name>
    <dbReference type="NCBI Taxonomy" id="914327"/>
    <lineage>
        <taxon>Bacteria</taxon>
        <taxon>Bacillati</taxon>
        <taxon>Bacillota</taxon>
        <taxon>Bacilli</taxon>
        <taxon>Bacillales</taxon>
        <taxon>Caryophanaceae</taxon>
        <taxon>Metalysinibacillus</taxon>
    </lineage>
</organism>
<feature type="transmembrane region" description="Helical" evidence="1">
    <location>
        <begin position="6"/>
        <end position="25"/>
    </location>
</feature>
<keyword evidence="1" id="KW-1133">Transmembrane helix</keyword>
<accession>A0A921ND49</accession>
<feature type="transmembrane region" description="Helical" evidence="1">
    <location>
        <begin position="99"/>
        <end position="118"/>
    </location>
</feature>
<dbReference type="EMBL" id="DYTV01000134">
    <property type="protein sequence ID" value="HJH11992.1"/>
    <property type="molecule type" value="Genomic_DNA"/>
</dbReference>
<dbReference type="AlphaFoldDB" id="A0A921ND49"/>
<keyword evidence="1" id="KW-0812">Transmembrane</keyword>
<feature type="transmembrane region" description="Helical" evidence="1">
    <location>
        <begin position="59"/>
        <end position="78"/>
    </location>
</feature>
<name>A0A921ND49_9BACL</name>
<dbReference type="Proteomes" id="UP000700212">
    <property type="component" value="Unassembled WGS sequence"/>
</dbReference>
<sequence>MGIGQILLSSMLMFPHGVFILGGLASKKIKNMTIGHAADVTTVLLLFSVPLALEALTGMKLGFALFSLLVVIAMYRTYDVWRNEKEIAIGKLLRNIWRIYFIVLSILYVLTLIIGMFYHSTSH</sequence>
<reference evidence="2" key="2">
    <citation type="submission" date="2021-09" db="EMBL/GenBank/DDBJ databases">
        <authorList>
            <person name="Gilroy R."/>
        </authorList>
    </citation>
    <scope>NUCLEOTIDE SEQUENCE</scope>
    <source>
        <strain evidence="2">CHK160-4876</strain>
    </source>
</reference>
<reference evidence="2" key="1">
    <citation type="journal article" date="2021" name="PeerJ">
        <title>Extensive microbial diversity within the chicken gut microbiome revealed by metagenomics and culture.</title>
        <authorList>
            <person name="Gilroy R."/>
            <person name="Ravi A."/>
            <person name="Getino M."/>
            <person name="Pursley I."/>
            <person name="Horton D.L."/>
            <person name="Alikhan N.F."/>
            <person name="Baker D."/>
            <person name="Gharbi K."/>
            <person name="Hall N."/>
            <person name="Watson M."/>
            <person name="Adriaenssens E.M."/>
            <person name="Foster-Nyarko E."/>
            <person name="Jarju S."/>
            <person name="Secka A."/>
            <person name="Antonio M."/>
            <person name="Oren A."/>
            <person name="Chaudhuri R.R."/>
            <person name="La Ragione R."/>
            <person name="Hildebrand F."/>
            <person name="Pallen M.J."/>
        </authorList>
    </citation>
    <scope>NUCLEOTIDE SEQUENCE</scope>
    <source>
        <strain evidence="2">CHK160-4876</strain>
    </source>
</reference>